<keyword evidence="1" id="KW-0732">Signal</keyword>
<feature type="domain" description="TonB-dependent receptor plug" evidence="2">
    <location>
        <begin position="1"/>
        <end position="90"/>
    </location>
</feature>
<protein>
    <submittedName>
        <fullName evidence="3">TonB-dependent receptor</fullName>
    </submittedName>
</protein>
<dbReference type="PANTHER" id="PTHR30069:SF29">
    <property type="entry name" value="HEMOGLOBIN AND HEMOGLOBIN-HAPTOGLOBIN-BINDING PROTEIN 1-RELATED"/>
    <property type="match status" value="1"/>
</dbReference>
<dbReference type="InterPro" id="IPR037066">
    <property type="entry name" value="Plug_dom_sf"/>
</dbReference>
<dbReference type="Pfam" id="PF07715">
    <property type="entry name" value="Plug"/>
    <property type="match status" value="1"/>
</dbReference>
<organism evidence="3">
    <name type="scientific">gut metagenome</name>
    <dbReference type="NCBI Taxonomy" id="749906"/>
    <lineage>
        <taxon>unclassified sequences</taxon>
        <taxon>metagenomes</taxon>
        <taxon>organismal metagenomes</taxon>
    </lineage>
</organism>
<dbReference type="InterPro" id="IPR039426">
    <property type="entry name" value="TonB-dep_rcpt-like"/>
</dbReference>
<reference evidence="3" key="1">
    <citation type="journal article" date="2012" name="PLoS ONE">
        <title>Gene sets for utilization of primary and secondary nutrition supplies in the distal gut of endangered iberian lynx.</title>
        <authorList>
            <person name="Alcaide M."/>
            <person name="Messina E."/>
            <person name="Richter M."/>
            <person name="Bargiela R."/>
            <person name="Peplies J."/>
            <person name="Huws S.A."/>
            <person name="Newbold C.J."/>
            <person name="Golyshin P.N."/>
            <person name="Simon M.A."/>
            <person name="Lopez G."/>
            <person name="Yakimov M.M."/>
            <person name="Ferrer M."/>
        </authorList>
    </citation>
    <scope>NUCLEOTIDE SEQUENCE</scope>
</reference>
<dbReference type="InterPro" id="IPR012910">
    <property type="entry name" value="Plug_dom"/>
</dbReference>
<sequence>LEQYQARSVEELLSGLSPSLTFHDGDMGSHIQLNGLNNDYILIMIDGRRMNGGVGGQNDLNLLNPANIERIEIVKGAASSLYGSDAIAGVINIITKRNRNKVEVTNNTRVGEHGDVRESLSFGLTVGKVKSVTGANFRHTDGWRNTDLQWNQQQLKPGSTLKTVNRSSNYTFSEKLEWSVNDLLTLNASGSYYERWVARSHGKWTYLPNDFYYRNYGFAIGGKYMLGKRNYIVADISYDRYG</sequence>
<dbReference type="EMBL" id="AMCI01005415">
    <property type="protein sequence ID" value="EJW96177.1"/>
    <property type="molecule type" value="Genomic_DNA"/>
</dbReference>
<dbReference type="PROSITE" id="PS52016">
    <property type="entry name" value="TONB_DEPENDENT_REC_3"/>
    <property type="match status" value="1"/>
</dbReference>
<dbReference type="AlphaFoldDB" id="J9G2Z2"/>
<comment type="caution">
    <text evidence="3">The sequence shown here is derived from an EMBL/GenBank/DDBJ whole genome shotgun (WGS) entry which is preliminary data.</text>
</comment>
<gene>
    <name evidence="3" type="ORF">EVA_15716</name>
</gene>
<name>J9G2Z2_9ZZZZ</name>
<dbReference type="SUPFAM" id="SSF56935">
    <property type="entry name" value="Porins"/>
    <property type="match status" value="1"/>
</dbReference>
<dbReference type="Gene3D" id="2.170.130.10">
    <property type="entry name" value="TonB-dependent receptor, plug domain"/>
    <property type="match status" value="1"/>
</dbReference>
<dbReference type="GO" id="GO:0044718">
    <property type="term" value="P:siderophore transmembrane transport"/>
    <property type="evidence" value="ECO:0007669"/>
    <property type="project" value="TreeGrafter"/>
</dbReference>
<accession>J9G2Z2</accession>
<feature type="non-terminal residue" evidence="3">
    <location>
        <position position="242"/>
    </location>
</feature>
<evidence type="ECO:0000259" key="2">
    <source>
        <dbReference type="Pfam" id="PF07715"/>
    </source>
</evidence>
<feature type="non-terminal residue" evidence="3">
    <location>
        <position position="1"/>
    </location>
</feature>
<keyword evidence="3" id="KW-0675">Receptor</keyword>
<evidence type="ECO:0000313" key="3">
    <source>
        <dbReference type="EMBL" id="EJW96177.1"/>
    </source>
</evidence>
<proteinExistence type="predicted"/>
<evidence type="ECO:0000256" key="1">
    <source>
        <dbReference type="ARBA" id="ARBA00022729"/>
    </source>
</evidence>
<dbReference type="PANTHER" id="PTHR30069">
    <property type="entry name" value="TONB-DEPENDENT OUTER MEMBRANE RECEPTOR"/>
    <property type="match status" value="1"/>
</dbReference>
<dbReference type="GO" id="GO:0015344">
    <property type="term" value="F:siderophore uptake transmembrane transporter activity"/>
    <property type="evidence" value="ECO:0007669"/>
    <property type="project" value="TreeGrafter"/>
</dbReference>